<dbReference type="Proteomes" id="UP000053105">
    <property type="component" value="Unassembled WGS sequence"/>
</dbReference>
<organism evidence="4 5">
    <name type="scientific">Melipona quadrifasciata</name>
    <dbReference type="NCBI Taxonomy" id="166423"/>
    <lineage>
        <taxon>Eukaryota</taxon>
        <taxon>Metazoa</taxon>
        <taxon>Ecdysozoa</taxon>
        <taxon>Arthropoda</taxon>
        <taxon>Hexapoda</taxon>
        <taxon>Insecta</taxon>
        <taxon>Pterygota</taxon>
        <taxon>Neoptera</taxon>
        <taxon>Endopterygota</taxon>
        <taxon>Hymenoptera</taxon>
        <taxon>Apocrita</taxon>
        <taxon>Aculeata</taxon>
        <taxon>Apoidea</taxon>
        <taxon>Anthophila</taxon>
        <taxon>Apidae</taxon>
        <taxon>Melipona</taxon>
    </lineage>
</organism>
<evidence type="ECO:0000256" key="2">
    <source>
        <dbReference type="ARBA" id="ARBA00023043"/>
    </source>
</evidence>
<dbReference type="EMBL" id="KQ435710">
    <property type="protein sequence ID" value="KOX79844.1"/>
    <property type="molecule type" value="Genomic_DNA"/>
</dbReference>
<dbReference type="Pfam" id="PF12796">
    <property type="entry name" value="Ank_2"/>
    <property type="match status" value="2"/>
</dbReference>
<dbReference type="OrthoDB" id="7693516at2759"/>
<reference evidence="4 5" key="1">
    <citation type="submission" date="2015-07" db="EMBL/GenBank/DDBJ databases">
        <title>The genome of Melipona quadrifasciata.</title>
        <authorList>
            <person name="Pan H."/>
            <person name="Kapheim K."/>
        </authorList>
    </citation>
    <scope>NUCLEOTIDE SEQUENCE [LARGE SCALE GENOMIC DNA]</scope>
    <source>
        <strain evidence="4">0111107301</strain>
        <tissue evidence="4">Whole body</tissue>
    </source>
</reference>
<proteinExistence type="predicted"/>
<name>A0A0N0U770_9HYME</name>
<dbReference type="SUPFAM" id="SSF48403">
    <property type="entry name" value="Ankyrin repeat"/>
    <property type="match status" value="1"/>
</dbReference>
<feature type="repeat" description="ANK" evidence="3">
    <location>
        <begin position="228"/>
        <end position="266"/>
    </location>
</feature>
<dbReference type="Gene3D" id="1.25.40.20">
    <property type="entry name" value="Ankyrin repeat-containing domain"/>
    <property type="match status" value="2"/>
</dbReference>
<sequence length="298" mass="33167">MNKKRRILIVDPANSPKSIQNNPDWRLLLACTFRHVPMAREALSQGANVNCRRFDYLTPLHIAVQHNDTELIQLLCNQPSINTEARVIDGLTPLHKATFLGHKNAIEALLKNNVVINCTDNLGRYPLHYAALHKDTETASLLLKNGANVNVYDDFHESPLYTSVIRRPFLPMIDLLLSHGATVTSGPNQISLCLLLEATLSALKASDMEILDLLFRKGADVNTTDLIGLRTPLHIAAMTGNSKVIVAKELHSYLTEKGADLNRKTRAGHTPMDTALMYRNFEAAQLIELLSKDVKTHN</sequence>
<evidence type="ECO:0000256" key="1">
    <source>
        <dbReference type="ARBA" id="ARBA00022737"/>
    </source>
</evidence>
<dbReference type="PRINTS" id="PR01415">
    <property type="entry name" value="ANKYRIN"/>
</dbReference>
<dbReference type="PROSITE" id="PS50088">
    <property type="entry name" value="ANK_REPEAT"/>
    <property type="match status" value="3"/>
</dbReference>
<feature type="repeat" description="ANK" evidence="3">
    <location>
        <begin position="122"/>
        <end position="154"/>
    </location>
</feature>
<gene>
    <name evidence="4" type="ORF">WN51_11455</name>
</gene>
<keyword evidence="2 3" id="KW-0040">ANK repeat</keyword>
<evidence type="ECO:0000256" key="3">
    <source>
        <dbReference type="PROSITE-ProRule" id="PRU00023"/>
    </source>
</evidence>
<feature type="repeat" description="ANK" evidence="3">
    <location>
        <begin position="89"/>
        <end position="121"/>
    </location>
</feature>
<dbReference type="PROSITE" id="PS50297">
    <property type="entry name" value="ANK_REP_REGION"/>
    <property type="match status" value="3"/>
</dbReference>
<accession>A0A0N0U770</accession>
<protein>
    <submittedName>
        <fullName evidence="4">Ankyrin-3</fullName>
    </submittedName>
</protein>
<dbReference type="SMART" id="SM00248">
    <property type="entry name" value="ANK"/>
    <property type="match status" value="8"/>
</dbReference>
<dbReference type="InterPro" id="IPR036770">
    <property type="entry name" value="Ankyrin_rpt-contain_sf"/>
</dbReference>
<dbReference type="AlphaFoldDB" id="A0A0N0U770"/>
<dbReference type="InterPro" id="IPR002110">
    <property type="entry name" value="Ankyrin_rpt"/>
</dbReference>
<dbReference type="Pfam" id="PF00023">
    <property type="entry name" value="Ank"/>
    <property type="match status" value="1"/>
</dbReference>
<evidence type="ECO:0000313" key="5">
    <source>
        <dbReference type="Proteomes" id="UP000053105"/>
    </source>
</evidence>
<keyword evidence="1" id="KW-0677">Repeat</keyword>
<dbReference type="STRING" id="166423.A0A0N0U770"/>
<dbReference type="PANTHER" id="PTHR24198">
    <property type="entry name" value="ANKYRIN REPEAT AND PROTEIN KINASE DOMAIN-CONTAINING PROTEIN"/>
    <property type="match status" value="1"/>
</dbReference>
<evidence type="ECO:0000313" key="4">
    <source>
        <dbReference type="EMBL" id="KOX79844.1"/>
    </source>
</evidence>
<dbReference type="PANTHER" id="PTHR24198:SF165">
    <property type="entry name" value="ANKYRIN REPEAT-CONTAINING PROTEIN-RELATED"/>
    <property type="match status" value="1"/>
</dbReference>
<keyword evidence="5" id="KW-1185">Reference proteome</keyword>